<keyword evidence="6" id="KW-1185">Reference proteome</keyword>
<name>A0ABU0C1E8_9BRAD</name>
<dbReference type="PROSITE" id="PS00041">
    <property type="entry name" value="HTH_ARAC_FAMILY_1"/>
    <property type="match status" value="1"/>
</dbReference>
<sequence>MKSKSADPIEDPVPHRGIVGLPKEYPAGFHLRPHMHERAQLIYAIGGVMEVATADGLWLLPPQRAVWMPAGITHEMRARGNVSLRTLYVVGEVCPFPLPTKPRTIRVSPLLRELILRVVQMPAGETPDAHARRVLALVLYEITWEAEGVLYLPIPRDKRLAAICRALIDEPGDARSLEEWAEFSGASSRTLARLFKQEFGSNFLLWRKQVRALSAVPRLAAGEAVGVVAADLGYETPGAFATMFRQIMGEKPSRYFDKNAAT</sequence>
<evidence type="ECO:0000313" key="5">
    <source>
        <dbReference type="EMBL" id="MDQ0324344.1"/>
    </source>
</evidence>
<evidence type="ECO:0000256" key="3">
    <source>
        <dbReference type="ARBA" id="ARBA00023163"/>
    </source>
</evidence>
<dbReference type="InterPro" id="IPR018060">
    <property type="entry name" value="HTH_AraC"/>
</dbReference>
<dbReference type="PANTHER" id="PTHR11019">
    <property type="entry name" value="HTH-TYPE TRANSCRIPTIONAL REGULATOR NIMR"/>
    <property type="match status" value="1"/>
</dbReference>
<reference evidence="5 6" key="1">
    <citation type="submission" date="2023-07" db="EMBL/GenBank/DDBJ databases">
        <title>Genomic Encyclopedia of Type Strains, Phase IV (KMG-IV): sequencing the most valuable type-strain genomes for metagenomic binning, comparative biology and taxonomic classification.</title>
        <authorList>
            <person name="Goeker M."/>
        </authorList>
    </citation>
    <scope>NUCLEOTIDE SEQUENCE [LARGE SCALE GENOMIC DNA]</scope>
    <source>
        <strain evidence="5 6">DSM 11549</strain>
    </source>
</reference>
<dbReference type="Gene3D" id="2.60.120.10">
    <property type="entry name" value="Jelly Rolls"/>
    <property type="match status" value="1"/>
</dbReference>
<dbReference type="Proteomes" id="UP001230253">
    <property type="component" value="Unassembled WGS sequence"/>
</dbReference>
<protein>
    <submittedName>
        <fullName evidence="5">AraC-like DNA-binding protein</fullName>
    </submittedName>
</protein>
<accession>A0ABU0C1E8</accession>
<dbReference type="SMART" id="SM00342">
    <property type="entry name" value="HTH_ARAC"/>
    <property type="match status" value="1"/>
</dbReference>
<evidence type="ECO:0000256" key="2">
    <source>
        <dbReference type="ARBA" id="ARBA00023125"/>
    </source>
</evidence>
<dbReference type="InterPro" id="IPR014710">
    <property type="entry name" value="RmlC-like_jellyroll"/>
</dbReference>
<dbReference type="PROSITE" id="PS01124">
    <property type="entry name" value="HTH_ARAC_FAMILY_2"/>
    <property type="match status" value="1"/>
</dbReference>
<dbReference type="Pfam" id="PF02311">
    <property type="entry name" value="AraC_binding"/>
    <property type="match status" value="1"/>
</dbReference>
<feature type="domain" description="HTH araC/xylS-type" evidence="4">
    <location>
        <begin position="158"/>
        <end position="258"/>
    </location>
</feature>
<dbReference type="EMBL" id="JAUSUK010000001">
    <property type="protein sequence ID" value="MDQ0324344.1"/>
    <property type="molecule type" value="Genomic_DNA"/>
</dbReference>
<evidence type="ECO:0000256" key="1">
    <source>
        <dbReference type="ARBA" id="ARBA00023015"/>
    </source>
</evidence>
<dbReference type="InterPro" id="IPR018062">
    <property type="entry name" value="HTH_AraC-typ_CS"/>
</dbReference>
<comment type="caution">
    <text evidence="5">The sequence shown here is derived from an EMBL/GenBank/DDBJ whole genome shotgun (WGS) entry which is preliminary data.</text>
</comment>
<evidence type="ECO:0000313" key="6">
    <source>
        <dbReference type="Proteomes" id="UP001230253"/>
    </source>
</evidence>
<keyword evidence="3" id="KW-0804">Transcription</keyword>
<keyword evidence="2" id="KW-0238">DNA-binding</keyword>
<evidence type="ECO:0000259" key="4">
    <source>
        <dbReference type="PROSITE" id="PS01124"/>
    </source>
</evidence>
<gene>
    <name evidence="5" type="ORF">J2R99_000193</name>
</gene>
<dbReference type="InterPro" id="IPR003313">
    <property type="entry name" value="AraC-bd"/>
</dbReference>
<proteinExistence type="predicted"/>
<dbReference type="SUPFAM" id="SSF51182">
    <property type="entry name" value="RmlC-like cupins"/>
    <property type="match status" value="1"/>
</dbReference>
<dbReference type="CDD" id="cd06124">
    <property type="entry name" value="cupin_NimR-like_N"/>
    <property type="match status" value="1"/>
</dbReference>
<keyword evidence="1" id="KW-0805">Transcription regulation</keyword>
<dbReference type="InterPro" id="IPR011051">
    <property type="entry name" value="RmlC_Cupin_sf"/>
</dbReference>
<dbReference type="Gene3D" id="1.10.10.60">
    <property type="entry name" value="Homeodomain-like"/>
    <property type="match status" value="1"/>
</dbReference>
<dbReference type="Pfam" id="PF12833">
    <property type="entry name" value="HTH_18"/>
    <property type="match status" value="1"/>
</dbReference>
<organism evidence="5 6">
    <name type="scientific">Rhodopseudomonas julia</name>
    <dbReference type="NCBI Taxonomy" id="200617"/>
    <lineage>
        <taxon>Bacteria</taxon>
        <taxon>Pseudomonadati</taxon>
        <taxon>Pseudomonadota</taxon>
        <taxon>Alphaproteobacteria</taxon>
        <taxon>Hyphomicrobiales</taxon>
        <taxon>Nitrobacteraceae</taxon>
        <taxon>Rhodopseudomonas</taxon>
    </lineage>
</organism>
<dbReference type="PANTHER" id="PTHR11019:SF159">
    <property type="entry name" value="TRANSCRIPTIONAL REGULATOR-RELATED"/>
    <property type="match status" value="1"/>
</dbReference>
<dbReference type="RefSeq" id="WP_307152651.1">
    <property type="nucleotide sequence ID" value="NZ_JAUSUK010000001.1"/>
</dbReference>